<evidence type="ECO:0000256" key="1">
    <source>
        <dbReference type="ARBA" id="ARBA00010587"/>
    </source>
</evidence>
<evidence type="ECO:0000256" key="4">
    <source>
        <dbReference type="SAM" id="MobiDB-lite"/>
    </source>
</evidence>
<dbReference type="PANTHER" id="PTHR37164:SF1">
    <property type="entry name" value="BACTERIOHEMERYTHRIN"/>
    <property type="match status" value="1"/>
</dbReference>
<comment type="similarity">
    <text evidence="1">Belongs to the hemerythrin family.</text>
</comment>
<accession>A0A6G8IHW0</accession>
<dbReference type="Proteomes" id="UP000503162">
    <property type="component" value="Chromosome"/>
</dbReference>
<dbReference type="PANTHER" id="PTHR37164">
    <property type="entry name" value="BACTERIOHEMERYTHRIN"/>
    <property type="match status" value="1"/>
</dbReference>
<evidence type="ECO:0000313" key="7">
    <source>
        <dbReference type="Proteomes" id="UP000503162"/>
    </source>
</evidence>
<keyword evidence="3" id="KW-0408">Iron</keyword>
<dbReference type="SUPFAM" id="SSF47188">
    <property type="entry name" value="Hemerythrin-like"/>
    <property type="match status" value="1"/>
</dbReference>
<keyword evidence="2" id="KW-0479">Metal-binding</keyword>
<dbReference type="EMBL" id="CP049989">
    <property type="protein sequence ID" value="QIM52784.1"/>
    <property type="molecule type" value="Genomic_DNA"/>
</dbReference>
<dbReference type="Gene3D" id="1.20.120.50">
    <property type="entry name" value="Hemerythrin-like"/>
    <property type="match status" value="1"/>
</dbReference>
<evidence type="ECO:0000256" key="3">
    <source>
        <dbReference type="ARBA" id="ARBA00023004"/>
    </source>
</evidence>
<protein>
    <submittedName>
        <fullName evidence="6">Bacteriohemerythrin</fullName>
    </submittedName>
</protein>
<dbReference type="RefSeq" id="WP_166227386.1">
    <property type="nucleotide sequence ID" value="NZ_CP049989.1"/>
</dbReference>
<dbReference type="InterPro" id="IPR012312">
    <property type="entry name" value="Hemerythrin-like"/>
</dbReference>
<organism evidence="6 7">
    <name type="scientific">Hydrogenophaga crocea</name>
    <dbReference type="NCBI Taxonomy" id="2716225"/>
    <lineage>
        <taxon>Bacteria</taxon>
        <taxon>Pseudomonadati</taxon>
        <taxon>Pseudomonadota</taxon>
        <taxon>Betaproteobacteria</taxon>
        <taxon>Burkholderiales</taxon>
        <taxon>Comamonadaceae</taxon>
        <taxon>Hydrogenophaga</taxon>
    </lineage>
</organism>
<evidence type="ECO:0000313" key="6">
    <source>
        <dbReference type="EMBL" id="QIM52784.1"/>
    </source>
</evidence>
<dbReference type="InterPro" id="IPR012827">
    <property type="entry name" value="Hemerythrin_metal-bd"/>
</dbReference>
<dbReference type="CDD" id="cd12107">
    <property type="entry name" value="Hemerythrin"/>
    <property type="match status" value="1"/>
</dbReference>
<dbReference type="GO" id="GO:0046872">
    <property type="term" value="F:metal ion binding"/>
    <property type="evidence" value="ECO:0007669"/>
    <property type="project" value="UniProtKB-KW"/>
</dbReference>
<dbReference type="KEGG" id="hcz:G9Q37_11820"/>
<proteinExistence type="inferred from homology"/>
<feature type="region of interest" description="Disordered" evidence="4">
    <location>
        <begin position="1"/>
        <end position="23"/>
    </location>
</feature>
<dbReference type="InterPro" id="IPR050669">
    <property type="entry name" value="Hemerythrin"/>
</dbReference>
<name>A0A6G8IHW0_9BURK</name>
<dbReference type="NCBIfam" id="TIGR02481">
    <property type="entry name" value="hemeryth_dom"/>
    <property type="match status" value="1"/>
</dbReference>
<sequence length="148" mass="16443">MHPTHPHLPEGMRTGDERMDSTHDGFMDLMQTLRDTPPTERLPAYDALVRHTEAHFAQEEQWMAELGLPPQNCHAGQHANVLETLHEVGKRARQGDLGLIERMLDALDEWFALHVVAMDSALADALRAHAAAQSEAARARSSVLSTLP</sequence>
<dbReference type="Pfam" id="PF01814">
    <property type="entry name" value="Hemerythrin"/>
    <property type="match status" value="1"/>
</dbReference>
<dbReference type="AlphaFoldDB" id="A0A6G8IHW0"/>
<reference evidence="6 7" key="1">
    <citation type="submission" date="2020-03" db="EMBL/GenBank/DDBJ databases">
        <title>Hydrogenophaga sp. nov. isolated from cyanobacterial mat.</title>
        <authorList>
            <person name="Thorat V."/>
            <person name="Kirdat K."/>
            <person name="Tiwarekar B."/>
            <person name="Costa E.D."/>
            <person name="Yadav A."/>
        </authorList>
    </citation>
    <scope>NUCLEOTIDE SEQUENCE [LARGE SCALE GENOMIC DNA]</scope>
    <source>
        <strain evidence="6 7">BA0156</strain>
    </source>
</reference>
<feature type="compositionally biased region" description="Basic and acidic residues" evidence="4">
    <location>
        <begin position="7"/>
        <end position="23"/>
    </location>
</feature>
<feature type="domain" description="Hemerythrin-like" evidence="5">
    <location>
        <begin position="15"/>
        <end position="124"/>
    </location>
</feature>
<evidence type="ECO:0000256" key="2">
    <source>
        <dbReference type="ARBA" id="ARBA00022723"/>
    </source>
</evidence>
<evidence type="ECO:0000259" key="5">
    <source>
        <dbReference type="Pfam" id="PF01814"/>
    </source>
</evidence>
<dbReference type="InterPro" id="IPR035938">
    <property type="entry name" value="Hemerythrin-like_sf"/>
</dbReference>
<keyword evidence="7" id="KW-1185">Reference proteome</keyword>
<gene>
    <name evidence="6" type="ORF">G9Q37_11820</name>
</gene>